<dbReference type="GO" id="GO:0006824">
    <property type="term" value="P:cobalt ion transport"/>
    <property type="evidence" value="ECO:0007669"/>
    <property type="project" value="InterPro"/>
</dbReference>
<dbReference type="Pfam" id="PF02361">
    <property type="entry name" value="CbiQ"/>
    <property type="match status" value="1"/>
</dbReference>
<keyword evidence="4" id="KW-1133">Transmembrane helix</keyword>
<dbReference type="PANTHER" id="PTHR34857:SF2">
    <property type="entry name" value="SLL0384 PROTEIN"/>
    <property type="match status" value="1"/>
</dbReference>
<accession>A0A6B4JR48</accession>
<dbReference type="PANTHER" id="PTHR34857">
    <property type="entry name" value="SLL0384 PROTEIN"/>
    <property type="match status" value="1"/>
</dbReference>
<dbReference type="NCBIfam" id="TIGR02454">
    <property type="entry name" value="ECF_T_CbiQ"/>
    <property type="match status" value="1"/>
</dbReference>
<dbReference type="RefSeq" id="WP_050781188.1">
    <property type="nucleotide sequence ID" value="NZ_JACBBA010000004.1"/>
</dbReference>
<evidence type="ECO:0000256" key="3">
    <source>
        <dbReference type="ARBA" id="ARBA00022692"/>
    </source>
</evidence>
<evidence type="ECO:0000256" key="5">
    <source>
        <dbReference type="ARBA" id="ARBA00023136"/>
    </source>
</evidence>
<evidence type="ECO:0000313" key="7">
    <source>
        <dbReference type="Proteomes" id="UP000486903"/>
    </source>
</evidence>
<evidence type="ECO:0000256" key="2">
    <source>
        <dbReference type="ARBA" id="ARBA00022475"/>
    </source>
</evidence>
<keyword evidence="3" id="KW-0812">Transmembrane</keyword>
<gene>
    <name evidence="6" type="primary">cbiQ</name>
    <name evidence="6" type="ORF">FDG31_11820</name>
</gene>
<dbReference type="InterPro" id="IPR012809">
    <property type="entry name" value="ECF_CbiQ"/>
</dbReference>
<dbReference type="InterPro" id="IPR003339">
    <property type="entry name" value="ABC/ECF_trnsptr_transmembrane"/>
</dbReference>
<evidence type="ECO:0000256" key="4">
    <source>
        <dbReference type="ARBA" id="ARBA00022989"/>
    </source>
</evidence>
<protein>
    <submittedName>
        <fullName evidence="6">Cobalt ECF transporter T component CbiQ</fullName>
    </submittedName>
</protein>
<proteinExistence type="predicted"/>
<name>A0A6B4JR48_CLOBO</name>
<dbReference type="AlphaFoldDB" id="A0A6B4JR48"/>
<evidence type="ECO:0000313" key="6">
    <source>
        <dbReference type="EMBL" id="NFV26846.1"/>
    </source>
</evidence>
<reference evidence="6 7" key="1">
    <citation type="submission" date="2019-04" db="EMBL/GenBank/DDBJ databases">
        <title>Genome sequencing of Clostridium botulinum Groups I-IV and Clostridium butyricum.</title>
        <authorList>
            <person name="Brunt J."/>
            <person name="Van Vliet A.H.M."/>
            <person name="Stringer S.C."/>
            <person name="Carter A.T."/>
            <person name="Peck M.W."/>
        </authorList>
    </citation>
    <scope>NUCLEOTIDE SEQUENCE [LARGE SCALE GENOMIC DNA]</scope>
    <source>
        <strain evidence="6 7">BL81</strain>
    </source>
</reference>
<dbReference type="InterPro" id="IPR051611">
    <property type="entry name" value="ECF_transporter_component"/>
</dbReference>
<organism evidence="6 7">
    <name type="scientific">Clostridium botulinum</name>
    <dbReference type="NCBI Taxonomy" id="1491"/>
    <lineage>
        <taxon>Bacteria</taxon>
        <taxon>Bacillati</taxon>
        <taxon>Bacillota</taxon>
        <taxon>Clostridia</taxon>
        <taxon>Eubacteriales</taxon>
        <taxon>Clostridiaceae</taxon>
        <taxon>Clostridium</taxon>
    </lineage>
</organism>
<dbReference type="CDD" id="cd16914">
    <property type="entry name" value="EcfT"/>
    <property type="match status" value="1"/>
</dbReference>
<keyword evidence="2" id="KW-1003">Cell membrane</keyword>
<dbReference type="GO" id="GO:0043190">
    <property type="term" value="C:ATP-binding cassette (ABC) transporter complex"/>
    <property type="evidence" value="ECO:0007669"/>
    <property type="project" value="InterPro"/>
</dbReference>
<comment type="subcellular location">
    <subcellularLocation>
        <location evidence="1">Cell membrane</location>
        <topology evidence="1">Multi-pass membrane protein</topology>
    </subcellularLocation>
</comment>
<dbReference type="EMBL" id="SXFB01000008">
    <property type="protein sequence ID" value="NFV26846.1"/>
    <property type="molecule type" value="Genomic_DNA"/>
</dbReference>
<keyword evidence="5" id="KW-0472">Membrane</keyword>
<comment type="caution">
    <text evidence="6">The sequence shown here is derived from an EMBL/GenBank/DDBJ whole genome shotgun (WGS) entry which is preliminary data.</text>
</comment>
<dbReference type="Proteomes" id="UP000486903">
    <property type="component" value="Unassembled WGS sequence"/>
</dbReference>
<evidence type="ECO:0000256" key="1">
    <source>
        <dbReference type="ARBA" id="ARBA00004651"/>
    </source>
</evidence>
<sequence length="268" mass="30572">MCMENSLYKIRQLDELSEKATIIHNVHPLAKVVTTITYLIIVVSFGKYEISRLIPLILYPMILMILADIKIILIIKRLLVVLPFVICIGIFNPLLDHASMLIIGNIDISGGWISFISILIKCVLTVAASLILIATTGINKIALSLRLLKVPKLFVVEFLLTYRYITVLIEEVSRITRAYSVRSHMKKGIRFKDCGCLVGQLLIKTVDRAERIYTSMCCRGFERDYDIGNNLKMKSNDYVYIAIWIMFFIIIRFVNIPKLLCLIIIGVN</sequence>